<dbReference type="Proteomes" id="UP001234202">
    <property type="component" value="Unassembled WGS sequence"/>
</dbReference>
<protein>
    <submittedName>
        <fullName evidence="1">Uncharacterized protein</fullName>
    </submittedName>
</protein>
<sequence>MAMNLRRRLSSIVAPFTVSRPVQPRIVVESSYVNEKADYEEQDEDEATSYNDSSSRKSYELSDTTSRRSFDTSRAGSDDASDDDSSQALSGSDESWSSEEDEELEVGDKYDLMASHLYQVAEGKGWFRSSKAWGNSTGIVSIRVRRHEFRTYPSMKTKQKRSVAMRAALRDWEQAICLLNPEVALRISSKVVQAIMARANPDAHEIVIDVNTRIQVLEEVSHLAGARKHQCAAFIRSENCLIVWTDEVETVIQSAEALEQRMIHYVWAGRHKETKLADEMMSSPPAIGNAEQSFAGGDSDEKDVGRMEEDVGREKGEWSQHDRRPVMLYAPLVSGLAIILNCVFVSSGMRNLIKEALLDHNYTRFALMATVPFGFLLATMFGPIAHFRENSSYYSGKPPLRMTGILPQITIMMPVYKEGLEGVVVPTIESLKVAMGTYERQGGSVNIVICDDGMQLWEPEEAERRKAYYERNNIGWCARPKHNHNGFIRKGKFKKASNMNFTNKVSLRVEEIMDELRPQASSDELEWQWTHEDEGKIYEEALARALEETGGLAWAMGNIRIGEIILIIDSDTRVPTDCFLDAASEMHWAPELSIIQHESSVMQVIEHYFENGITSFTTRINSAISFCVTNGEVSPFIGHNAFLRWSAVQDAAFVDPDDGITKQWNEACVSEDFDLSLRIQMKGWTMRWASYSNGGFQEGVSLTAVDELNRWQKYAYGCSEMLFNPISKWFSRGPVNKLFRLFVWSHIPIHSKISTLAYISSYYAIACAFPLSTMNWILMGLFRDSLDAFYLQSWDVFLTCVVIFCGLSNISSAIFQYRLKQNSLGGALIGNFKWLFFFFFFFCGMSYHLTTALLAHLTGYDMSWAMTEKEVDFSNFFKEVPAIIKRFWTAFIPAFVVMVGCGVMASSYIPEGYRILDFTAILPAMAQAGSHFLYPSKWAVTFGVTHIDERQLTRCSHLPFPVVLNPWLMHFSF</sequence>
<keyword evidence="2" id="KW-1185">Reference proteome</keyword>
<reference evidence="1" key="1">
    <citation type="submission" date="2023-04" db="EMBL/GenBank/DDBJ databases">
        <title>Draft Genome sequencing of Naganishia species isolated from polar environments using Oxford Nanopore Technology.</title>
        <authorList>
            <person name="Leo P."/>
            <person name="Venkateswaran K."/>
        </authorList>
    </citation>
    <scope>NUCLEOTIDE SEQUENCE</scope>
    <source>
        <strain evidence="1">DBVPG 5303</strain>
    </source>
</reference>
<gene>
    <name evidence="1" type="ORF">QFC24_004362</name>
</gene>
<name>A0ACC2XEV3_9TREE</name>
<dbReference type="EMBL" id="JASBWV010000015">
    <property type="protein sequence ID" value="KAJ9122135.1"/>
    <property type="molecule type" value="Genomic_DNA"/>
</dbReference>
<comment type="caution">
    <text evidence="1">The sequence shown here is derived from an EMBL/GenBank/DDBJ whole genome shotgun (WGS) entry which is preliminary data.</text>
</comment>
<organism evidence="1 2">
    <name type="scientific">Naganishia onofrii</name>
    <dbReference type="NCBI Taxonomy" id="1851511"/>
    <lineage>
        <taxon>Eukaryota</taxon>
        <taxon>Fungi</taxon>
        <taxon>Dikarya</taxon>
        <taxon>Basidiomycota</taxon>
        <taxon>Agaricomycotina</taxon>
        <taxon>Tremellomycetes</taxon>
        <taxon>Filobasidiales</taxon>
        <taxon>Filobasidiaceae</taxon>
        <taxon>Naganishia</taxon>
    </lineage>
</organism>
<accession>A0ACC2XEV3</accession>
<evidence type="ECO:0000313" key="1">
    <source>
        <dbReference type="EMBL" id="KAJ9122135.1"/>
    </source>
</evidence>
<evidence type="ECO:0000313" key="2">
    <source>
        <dbReference type="Proteomes" id="UP001234202"/>
    </source>
</evidence>
<proteinExistence type="predicted"/>